<dbReference type="PANTHER" id="PTHR45138:SF9">
    <property type="entry name" value="DIGUANYLATE CYCLASE DGCM-RELATED"/>
    <property type="match status" value="1"/>
</dbReference>
<feature type="transmembrane region" description="Helical" evidence="1">
    <location>
        <begin position="151"/>
        <end position="172"/>
    </location>
</feature>
<dbReference type="Pfam" id="PF00990">
    <property type="entry name" value="GGDEF"/>
    <property type="match status" value="1"/>
</dbReference>
<name>A0A328HFV8_ARTGO</name>
<feature type="transmembrane region" description="Helical" evidence="1">
    <location>
        <begin position="121"/>
        <end position="139"/>
    </location>
</feature>
<dbReference type="PROSITE" id="PS50887">
    <property type="entry name" value="GGDEF"/>
    <property type="match status" value="1"/>
</dbReference>
<dbReference type="FunFam" id="3.30.70.270:FF:000001">
    <property type="entry name" value="Diguanylate cyclase domain protein"/>
    <property type="match status" value="1"/>
</dbReference>
<proteinExistence type="predicted"/>
<keyword evidence="1" id="KW-1133">Transmembrane helix</keyword>
<feature type="transmembrane region" description="Helical" evidence="1">
    <location>
        <begin position="93"/>
        <end position="109"/>
    </location>
</feature>
<dbReference type="AlphaFoldDB" id="A0A328HFV8"/>
<keyword evidence="1" id="KW-0472">Membrane</keyword>
<protein>
    <submittedName>
        <fullName evidence="3">GGDEF domain-containing protein</fullName>
    </submittedName>
</protein>
<dbReference type="InterPro" id="IPR050469">
    <property type="entry name" value="Diguanylate_Cyclase"/>
</dbReference>
<feature type="transmembrane region" description="Helical" evidence="1">
    <location>
        <begin position="62"/>
        <end position="81"/>
    </location>
</feature>
<evidence type="ECO:0000313" key="3">
    <source>
        <dbReference type="EMBL" id="RAM37021.1"/>
    </source>
</evidence>
<evidence type="ECO:0000313" key="4">
    <source>
        <dbReference type="Proteomes" id="UP000249166"/>
    </source>
</evidence>
<dbReference type="OrthoDB" id="23692at2"/>
<dbReference type="NCBIfam" id="TIGR00254">
    <property type="entry name" value="GGDEF"/>
    <property type="match status" value="1"/>
</dbReference>
<accession>A0A328HFV8</accession>
<dbReference type="InterPro" id="IPR000160">
    <property type="entry name" value="GGDEF_dom"/>
</dbReference>
<feature type="transmembrane region" description="Helical" evidence="1">
    <location>
        <begin position="6"/>
        <end position="25"/>
    </location>
</feature>
<dbReference type="GO" id="GO:0052621">
    <property type="term" value="F:diguanylate cyclase activity"/>
    <property type="evidence" value="ECO:0007669"/>
    <property type="project" value="TreeGrafter"/>
</dbReference>
<sequence>MILDTATLRIAFAAMALVLALLFYFSTFRSTRSPYSAWWCAALLLFLSGSASLLLNGTPHQVWANPLGDFLLVSGAAGVWAGARSLRNLKHNIWLSVALPAITVAAAAADNPGSNTWAGGAVFLASMAVLIGLASHELWRLEPGYSRVRIPMAIAAGGVAVFYFCRLVVFLIQGQDGPVFVTYFGSAVTTMVTMVLLVVVSFSMAGLSTEQQTRALRTVATQDGLTGLLNRGAFLAAAAGELERSKAANSGGSLILADLDHFKSVNDTFGHAAGDLALRAFAEACGASVRSTDLAGRYGGEEFILLLPGAGPKSAEIIASEISRRLAEQHIPELLRMPTVSYGISTYNSKTADLDEVIAAADVALYEAKSQGRNRTVRG</sequence>
<dbReference type="CDD" id="cd01949">
    <property type="entry name" value="GGDEF"/>
    <property type="match status" value="1"/>
</dbReference>
<dbReference type="Gene3D" id="3.30.70.270">
    <property type="match status" value="1"/>
</dbReference>
<feature type="transmembrane region" description="Helical" evidence="1">
    <location>
        <begin position="37"/>
        <end position="56"/>
    </location>
</feature>
<keyword evidence="1" id="KW-0812">Transmembrane</keyword>
<evidence type="ECO:0000259" key="2">
    <source>
        <dbReference type="PROSITE" id="PS50887"/>
    </source>
</evidence>
<organism evidence="3 4">
    <name type="scientific">Arthrobacter globiformis</name>
    <dbReference type="NCBI Taxonomy" id="1665"/>
    <lineage>
        <taxon>Bacteria</taxon>
        <taxon>Bacillati</taxon>
        <taxon>Actinomycetota</taxon>
        <taxon>Actinomycetes</taxon>
        <taxon>Micrococcales</taxon>
        <taxon>Micrococcaceae</taxon>
        <taxon>Arthrobacter</taxon>
    </lineage>
</organism>
<dbReference type="EMBL" id="QLNP01000078">
    <property type="protein sequence ID" value="RAM37021.1"/>
    <property type="molecule type" value="Genomic_DNA"/>
</dbReference>
<evidence type="ECO:0000256" key="1">
    <source>
        <dbReference type="SAM" id="Phobius"/>
    </source>
</evidence>
<feature type="transmembrane region" description="Helical" evidence="1">
    <location>
        <begin position="184"/>
        <end position="207"/>
    </location>
</feature>
<dbReference type="PANTHER" id="PTHR45138">
    <property type="entry name" value="REGULATORY COMPONENTS OF SENSORY TRANSDUCTION SYSTEM"/>
    <property type="match status" value="1"/>
</dbReference>
<dbReference type="Proteomes" id="UP000249166">
    <property type="component" value="Unassembled WGS sequence"/>
</dbReference>
<gene>
    <name evidence="3" type="ORF">DBZ45_12255</name>
</gene>
<feature type="domain" description="GGDEF" evidence="2">
    <location>
        <begin position="250"/>
        <end position="379"/>
    </location>
</feature>
<comment type="caution">
    <text evidence="3">The sequence shown here is derived from an EMBL/GenBank/DDBJ whole genome shotgun (WGS) entry which is preliminary data.</text>
</comment>
<dbReference type="SUPFAM" id="SSF55073">
    <property type="entry name" value="Nucleotide cyclase"/>
    <property type="match status" value="1"/>
</dbReference>
<dbReference type="InterPro" id="IPR043128">
    <property type="entry name" value="Rev_trsase/Diguanyl_cyclase"/>
</dbReference>
<dbReference type="SMART" id="SM00267">
    <property type="entry name" value="GGDEF"/>
    <property type="match status" value="1"/>
</dbReference>
<dbReference type="InterPro" id="IPR029787">
    <property type="entry name" value="Nucleotide_cyclase"/>
</dbReference>
<reference evidence="3 4" key="1">
    <citation type="submission" date="2018-04" db="EMBL/GenBank/DDBJ databases">
        <title>Bacteria isolated from cave deposits of Manipur.</title>
        <authorList>
            <person name="Sahoo D."/>
            <person name="Sarangthem I."/>
            <person name="Nandeibam J."/>
        </authorList>
    </citation>
    <scope>NUCLEOTIDE SEQUENCE [LARGE SCALE GENOMIC DNA]</scope>
    <source>
        <strain evidence="4">mrc11</strain>
    </source>
</reference>
<dbReference type="RefSeq" id="WP_111904180.1">
    <property type="nucleotide sequence ID" value="NZ_QLNP01000078.1"/>
</dbReference>